<dbReference type="Proteomes" id="UP001152523">
    <property type="component" value="Unassembled WGS sequence"/>
</dbReference>
<comment type="caution">
    <text evidence="2">The sequence shown here is derived from an EMBL/GenBank/DDBJ whole genome shotgun (WGS) entry which is preliminary data.</text>
</comment>
<organism evidence="2 3">
    <name type="scientific">Cuscuta epithymum</name>
    <dbReference type="NCBI Taxonomy" id="186058"/>
    <lineage>
        <taxon>Eukaryota</taxon>
        <taxon>Viridiplantae</taxon>
        <taxon>Streptophyta</taxon>
        <taxon>Embryophyta</taxon>
        <taxon>Tracheophyta</taxon>
        <taxon>Spermatophyta</taxon>
        <taxon>Magnoliopsida</taxon>
        <taxon>eudicotyledons</taxon>
        <taxon>Gunneridae</taxon>
        <taxon>Pentapetalae</taxon>
        <taxon>asterids</taxon>
        <taxon>lamiids</taxon>
        <taxon>Solanales</taxon>
        <taxon>Convolvulaceae</taxon>
        <taxon>Cuscuteae</taxon>
        <taxon>Cuscuta</taxon>
        <taxon>Cuscuta subgen. Cuscuta</taxon>
    </lineage>
</organism>
<name>A0AAV0EIY3_9ASTE</name>
<keyword evidence="1" id="KW-0812">Transmembrane</keyword>
<sequence>MLTSLVQLCPSRQEIKKEESQVFSFGRTRVYGYGIVYDFGYQNRTQRAFFVGVCVVLVDIGEPLGMVCRRKIVVTPFRSFIVFLSGILWTVYAVSYGRSGCFHSHYLWCWGDMWRGSARVLCMDGSE</sequence>
<protein>
    <submittedName>
        <fullName evidence="2">Uncharacterized protein</fullName>
    </submittedName>
</protein>
<evidence type="ECO:0000256" key="1">
    <source>
        <dbReference type="SAM" id="Phobius"/>
    </source>
</evidence>
<proteinExistence type="predicted"/>
<dbReference type="AlphaFoldDB" id="A0AAV0EIY3"/>
<keyword evidence="3" id="KW-1185">Reference proteome</keyword>
<keyword evidence="1" id="KW-0472">Membrane</keyword>
<reference evidence="2" key="1">
    <citation type="submission" date="2022-07" db="EMBL/GenBank/DDBJ databases">
        <authorList>
            <person name="Macas J."/>
            <person name="Novak P."/>
            <person name="Neumann P."/>
        </authorList>
    </citation>
    <scope>NUCLEOTIDE SEQUENCE</scope>
</reference>
<accession>A0AAV0EIY3</accession>
<feature type="transmembrane region" description="Helical" evidence="1">
    <location>
        <begin position="80"/>
        <end position="97"/>
    </location>
</feature>
<evidence type="ECO:0000313" key="2">
    <source>
        <dbReference type="EMBL" id="CAH9123829.1"/>
    </source>
</evidence>
<gene>
    <name evidence="2" type="ORF">CEPIT_LOCUS25527</name>
</gene>
<dbReference type="EMBL" id="CAMAPF010000932">
    <property type="protein sequence ID" value="CAH9123829.1"/>
    <property type="molecule type" value="Genomic_DNA"/>
</dbReference>
<evidence type="ECO:0000313" key="3">
    <source>
        <dbReference type="Proteomes" id="UP001152523"/>
    </source>
</evidence>
<keyword evidence="1" id="KW-1133">Transmembrane helix</keyword>
<feature type="transmembrane region" description="Helical" evidence="1">
    <location>
        <begin position="48"/>
        <end position="68"/>
    </location>
</feature>